<organism evidence="2 3">
    <name type="scientific">Coniochaeta hoffmannii</name>
    <dbReference type="NCBI Taxonomy" id="91930"/>
    <lineage>
        <taxon>Eukaryota</taxon>
        <taxon>Fungi</taxon>
        <taxon>Dikarya</taxon>
        <taxon>Ascomycota</taxon>
        <taxon>Pezizomycotina</taxon>
        <taxon>Sordariomycetes</taxon>
        <taxon>Sordariomycetidae</taxon>
        <taxon>Coniochaetales</taxon>
        <taxon>Coniochaetaceae</taxon>
        <taxon>Coniochaeta</taxon>
    </lineage>
</organism>
<evidence type="ECO:0000256" key="1">
    <source>
        <dbReference type="SAM" id="MobiDB-lite"/>
    </source>
</evidence>
<feature type="non-terminal residue" evidence="2">
    <location>
        <position position="1"/>
    </location>
</feature>
<accession>A0AA38RVG8</accession>
<evidence type="ECO:0000313" key="3">
    <source>
        <dbReference type="Proteomes" id="UP001174691"/>
    </source>
</evidence>
<proteinExistence type="predicted"/>
<gene>
    <name evidence="2" type="ORF">NKR19_g2889</name>
</gene>
<dbReference type="AlphaFoldDB" id="A0AA38RVG8"/>
<feature type="region of interest" description="Disordered" evidence="1">
    <location>
        <begin position="77"/>
        <end position="102"/>
    </location>
</feature>
<sequence>YGDGDRKRREWEFDDWGRWDDGGSSSDKGSAFWFRDEAMARRLAAYLQPKETVKTERREVRAEVQREKEKKGLFGWGRKGYDAKKPEVQPAGADKGPVGQVVKQSEGVSMTVRAEEVTFRRENEFGVWESLSGFGIVVTVRVRRT</sequence>
<reference evidence="2" key="1">
    <citation type="submission" date="2022-07" db="EMBL/GenBank/DDBJ databases">
        <title>Fungi with potential for degradation of polypropylene.</title>
        <authorList>
            <person name="Gostincar C."/>
        </authorList>
    </citation>
    <scope>NUCLEOTIDE SEQUENCE</scope>
    <source>
        <strain evidence="2">EXF-13287</strain>
    </source>
</reference>
<name>A0AA38RVG8_9PEZI</name>
<dbReference type="EMBL" id="JANBVN010000031">
    <property type="protein sequence ID" value="KAJ9160769.1"/>
    <property type="molecule type" value="Genomic_DNA"/>
</dbReference>
<keyword evidence="3" id="KW-1185">Reference proteome</keyword>
<dbReference type="Proteomes" id="UP001174691">
    <property type="component" value="Unassembled WGS sequence"/>
</dbReference>
<comment type="caution">
    <text evidence="2">The sequence shown here is derived from an EMBL/GenBank/DDBJ whole genome shotgun (WGS) entry which is preliminary data.</text>
</comment>
<evidence type="ECO:0000313" key="2">
    <source>
        <dbReference type="EMBL" id="KAJ9160769.1"/>
    </source>
</evidence>
<protein>
    <submittedName>
        <fullName evidence="2">Uncharacterized protein</fullName>
    </submittedName>
</protein>